<comment type="cofactor">
    <cofactor evidence="1">
        <name>Zn(2+)</name>
        <dbReference type="ChEBI" id="CHEBI:29105"/>
    </cofactor>
</comment>
<proteinExistence type="inferred from homology"/>
<dbReference type="InterPro" id="IPR000834">
    <property type="entry name" value="Peptidase_M14"/>
</dbReference>
<dbReference type="PROSITE" id="PS52035">
    <property type="entry name" value="PEPTIDASE_M14"/>
    <property type="match status" value="1"/>
</dbReference>
<dbReference type="Pfam" id="PF00246">
    <property type="entry name" value="Peptidase_M14"/>
    <property type="match status" value="1"/>
</dbReference>
<evidence type="ECO:0000256" key="1">
    <source>
        <dbReference type="ARBA" id="ARBA00001947"/>
    </source>
</evidence>
<accession>A0ABQ9JTC3</accession>
<dbReference type="SUPFAM" id="SSF53187">
    <property type="entry name" value="Zn-dependent exopeptidases"/>
    <property type="match status" value="1"/>
</dbReference>
<evidence type="ECO:0000313" key="5">
    <source>
        <dbReference type="EMBL" id="KAJ8981360.1"/>
    </source>
</evidence>
<dbReference type="SMART" id="SM00631">
    <property type="entry name" value="Zn_pept"/>
    <property type="match status" value="1"/>
</dbReference>
<comment type="caution">
    <text evidence="3">Lacks conserved residue(s) required for the propagation of feature annotation.</text>
</comment>
<organism evidence="5 6">
    <name type="scientific">Molorchus minor</name>
    <dbReference type="NCBI Taxonomy" id="1323400"/>
    <lineage>
        <taxon>Eukaryota</taxon>
        <taxon>Metazoa</taxon>
        <taxon>Ecdysozoa</taxon>
        <taxon>Arthropoda</taxon>
        <taxon>Hexapoda</taxon>
        <taxon>Insecta</taxon>
        <taxon>Pterygota</taxon>
        <taxon>Neoptera</taxon>
        <taxon>Endopterygota</taxon>
        <taxon>Coleoptera</taxon>
        <taxon>Polyphaga</taxon>
        <taxon>Cucujiformia</taxon>
        <taxon>Chrysomeloidea</taxon>
        <taxon>Cerambycidae</taxon>
        <taxon>Lamiinae</taxon>
        <taxon>Monochamini</taxon>
        <taxon>Molorchus</taxon>
    </lineage>
</organism>
<protein>
    <recommendedName>
        <fullName evidence="4">Peptidase M14 domain-containing protein</fullName>
    </recommendedName>
</protein>
<comment type="caution">
    <text evidence="5">The sequence shown here is derived from an EMBL/GenBank/DDBJ whole genome shotgun (WGS) entry which is preliminary data.</text>
</comment>
<dbReference type="Proteomes" id="UP001162164">
    <property type="component" value="Unassembled WGS sequence"/>
</dbReference>
<sequence length="256" mass="28585">MYKLKYVYKQLHHFLISDTDLKEKDEYPYAIEDIIEEPELNIKSVDVEEHKEEIGEEIPQARVFYNGSQLWKTYFDSPDKTRVLAKLREENRLKIIFETLCITEEKQYRWGGQGSSKNPCAETYGGSGAFSEPETASIQRFIKGMPANWKAYVSFHSYGQYILYPWGYSRVVPPDFKDLDGVGKKAAAAIRSVGGPAYTVGAAANTLYPAAGGSDDWAKGTIHMKYGFVLPASYINPTAQEALAALRVIAEAAAAA</sequence>
<dbReference type="Gene3D" id="3.40.630.10">
    <property type="entry name" value="Zn peptidases"/>
    <property type="match status" value="1"/>
</dbReference>
<dbReference type="PANTHER" id="PTHR11705">
    <property type="entry name" value="PROTEASE FAMILY M14 CARBOXYPEPTIDASE A,B"/>
    <property type="match status" value="1"/>
</dbReference>
<feature type="domain" description="Peptidase M14" evidence="4">
    <location>
        <begin position="110"/>
        <end position="253"/>
    </location>
</feature>
<gene>
    <name evidence="5" type="ORF">NQ317_000227</name>
</gene>
<reference evidence="5" key="1">
    <citation type="journal article" date="2023" name="Insect Mol. Biol.">
        <title>Genome sequencing provides insights into the evolution of gene families encoding plant cell wall-degrading enzymes in longhorned beetles.</title>
        <authorList>
            <person name="Shin N.R."/>
            <person name="Okamura Y."/>
            <person name="Kirsch R."/>
            <person name="Pauchet Y."/>
        </authorList>
    </citation>
    <scope>NUCLEOTIDE SEQUENCE</scope>
    <source>
        <strain evidence="5">MMC_N1</strain>
    </source>
</reference>
<name>A0ABQ9JTC3_9CUCU</name>
<evidence type="ECO:0000259" key="4">
    <source>
        <dbReference type="PROSITE" id="PS52035"/>
    </source>
</evidence>
<comment type="similarity">
    <text evidence="2 3">Belongs to the peptidase M14 family.</text>
</comment>
<dbReference type="EMBL" id="JAPWTJ010000186">
    <property type="protein sequence ID" value="KAJ8981360.1"/>
    <property type="molecule type" value="Genomic_DNA"/>
</dbReference>
<evidence type="ECO:0000256" key="3">
    <source>
        <dbReference type="PROSITE-ProRule" id="PRU01379"/>
    </source>
</evidence>
<evidence type="ECO:0000256" key="2">
    <source>
        <dbReference type="ARBA" id="ARBA00005988"/>
    </source>
</evidence>
<keyword evidence="6" id="KW-1185">Reference proteome</keyword>
<dbReference type="PANTHER" id="PTHR11705:SF91">
    <property type="entry name" value="FI01817P-RELATED"/>
    <property type="match status" value="1"/>
</dbReference>
<evidence type="ECO:0000313" key="6">
    <source>
        <dbReference type="Proteomes" id="UP001162164"/>
    </source>
</evidence>